<dbReference type="Gene3D" id="2.70.170.10">
    <property type="entry name" value="Neurotransmitter-gated ion-channel ligand-binding domain"/>
    <property type="match status" value="1"/>
</dbReference>
<evidence type="ECO:0000259" key="2">
    <source>
        <dbReference type="Pfam" id="PF02931"/>
    </source>
</evidence>
<dbReference type="AlphaFoldDB" id="A0A914RBB5"/>
<accession>A0A914RBB5</accession>
<keyword evidence="1" id="KW-0732">Signal</keyword>
<dbReference type="GO" id="GO:0005230">
    <property type="term" value="F:extracellular ligand-gated monoatomic ion channel activity"/>
    <property type="evidence" value="ECO:0007669"/>
    <property type="project" value="InterPro"/>
</dbReference>
<dbReference type="InterPro" id="IPR006202">
    <property type="entry name" value="Neur_chan_lig-bd"/>
</dbReference>
<organism evidence="3 4">
    <name type="scientific">Parascaris equorum</name>
    <name type="common">Equine roundworm</name>
    <dbReference type="NCBI Taxonomy" id="6256"/>
    <lineage>
        <taxon>Eukaryota</taxon>
        <taxon>Metazoa</taxon>
        <taxon>Ecdysozoa</taxon>
        <taxon>Nematoda</taxon>
        <taxon>Chromadorea</taxon>
        <taxon>Rhabditida</taxon>
        <taxon>Spirurina</taxon>
        <taxon>Ascaridomorpha</taxon>
        <taxon>Ascaridoidea</taxon>
        <taxon>Ascarididae</taxon>
        <taxon>Parascaris</taxon>
    </lineage>
</organism>
<evidence type="ECO:0000313" key="3">
    <source>
        <dbReference type="Proteomes" id="UP000887564"/>
    </source>
</evidence>
<dbReference type="GO" id="GO:0016020">
    <property type="term" value="C:membrane"/>
    <property type="evidence" value="ECO:0007669"/>
    <property type="project" value="InterPro"/>
</dbReference>
<reference evidence="4" key="1">
    <citation type="submission" date="2022-11" db="UniProtKB">
        <authorList>
            <consortium name="WormBaseParasite"/>
        </authorList>
    </citation>
    <scope>IDENTIFICATION</scope>
</reference>
<dbReference type="Proteomes" id="UP000887564">
    <property type="component" value="Unplaced"/>
</dbReference>
<name>A0A914RBB5_PAREQ</name>
<feature type="domain" description="Neurotransmitter-gated ion-channel ligand-binding" evidence="2">
    <location>
        <begin position="45"/>
        <end position="82"/>
    </location>
</feature>
<dbReference type="Pfam" id="PF02931">
    <property type="entry name" value="Neur_chan_LBD"/>
    <property type="match status" value="1"/>
</dbReference>
<keyword evidence="3" id="KW-1185">Reference proteome</keyword>
<feature type="signal peptide" evidence="1">
    <location>
        <begin position="1"/>
        <end position="28"/>
    </location>
</feature>
<evidence type="ECO:0000256" key="1">
    <source>
        <dbReference type="SAM" id="SignalP"/>
    </source>
</evidence>
<dbReference type="SUPFAM" id="SSF63712">
    <property type="entry name" value="Nicotinic receptor ligand binding domain-like"/>
    <property type="match status" value="1"/>
</dbReference>
<protein>
    <submittedName>
        <fullName evidence="4">Neurotransmitter-gated ion-channel ligand-binding domain-containing protein</fullName>
    </submittedName>
</protein>
<evidence type="ECO:0000313" key="4">
    <source>
        <dbReference type="WBParaSite" id="PEQ_0000378301-mRNA-1"/>
    </source>
</evidence>
<dbReference type="InterPro" id="IPR036734">
    <property type="entry name" value="Neur_chan_lig-bd_sf"/>
</dbReference>
<dbReference type="WBParaSite" id="PEQ_0000378301-mRNA-1">
    <property type="protein sequence ID" value="PEQ_0000378301-mRNA-1"/>
    <property type="gene ID" value="PEQ_0000378301"/>
</dbReference>
<proteinExistence type="predicted"/>
<feature type="chain" id="PRO_5037184881" evidence="1">
    <location>
        <begin position="29"/>
        <end position="83"/>
    </location>
</feature>
<sequence>MSLETSSKRMFCYSSLLLLKVWVQEVNSVNEITSDFDMDIYIMMHIWKPNTVFINSKSAHIHKSPFANIFLMIYPNGTVWLNY</sequence>